<sequence>MFSPKEGPPTTLAEAVVYATYWYADSGWHAFVTGWAFGNGMTTEDLVEFKSRGRQAMIAWADIEIRKG</sequence>
<accession>A0A222YW22</accession>
<gene>
    <name evidence="1" type="ORF">SEA_MILDRED21_242</name>
</gene>
<dbReference type="OrthoDB" id="36785at10239"/>
<keyword evidence="2" id="KW-1185">Reference proteome</keyword>
<evidence type="ECO:0000313" key="2">
    <source>
        <dbReference type="Proteomes" id="UP000223009"/>
    </source>
</evidence>
<protein>
    <submittedName>
        <fullName evidence="1">Uncharacterized protein</fullName>
    </submittedName>
</protein>
<proteinExistence type="predicted"/>
<dbReference type="Proteomes" id="UP000223009">
    <property type="component" value="Segment"/>
</dbReference>
<organism evidence="1 2">
    <name type="scientific">Streptomyces phage Mildred21</name>
    <dbReference type="NCBI Taxonomy" id="2023959"/>
    <lineage>
        <taxon>Viruses</taxon>
        <taxon>Duplodnaviria</taxon>
        <taxon>Heunggongvirae</taxon>
        <taxon>Uroviricota</taxon>
        <taxon>Caudoviricetes</taxon>
        <taxon>Stanwilliamsviridae</taxon>
        <taxon>Boydwoodruffvirinae</taxon>
        <taxon>Samistivirus</taxon>
        <taxon>Samistivirus mildred21</taxon>
    </lineage>
</organism>
<dbReference type="EMBL" id="MF155946">
    <property type="protein sequence ID" value="ASR75600.1"/>
    <property type="molecule type" value="Genomic_DNA"/>
</dbReference>
<evidence type="ECO:0000313" key="1">
    <source>
        <dbReference type="EMBL" id="ASR75600.1"/>
    </source>
</evidence>
<reference evidence="1 2" key="1">
    <citation type="submission" date="2017-05" db="EMBL/GenBank/DDBJ databases">
        <authorList>
            <person name="Chapman J."/>
            <person name="Chang C."/>
            <person name="Suresh T."/>
            <person name="Shishido T.C."/>
            <person name="Bindert I."/>
            <person name="Shaffer C.D."/>
            <person name="Weston-Hafer K.A."/>
            <person name="Russell D.A."/>
            <person name="Pope W.H."/>
            <person name="Jacobs-Sera D."/>
            <person name="Hendrix R.W."/>
            <person name="Hatfull G.F."/>
        </authorList>
    </citation>
    <scope>NUCLEOTIDE SEQUENCE [LARGE SCALE GENOMIC DNA]</scope>
</reference>
<name>A0A222YW22_9CAUD</name>